<dbReference type="InterPro" id="IPR036397">
    <property type="entry name" value="RNaseH_sf"/>
</dbReference>
<dbReference type="InterPro" id="IPR012337">
    <property type="entry name" value="RNaseH-like_sf"/>
</dbReference>
<gene>
    <name evidence="1" type="ORF">MTR67_031290</name>
</gene>
<evidence type="ECO:0000313" key="1">
    <source>
        <dbReference type="EMBL" id="WMV37905.1"/>
    </source>
</evidence>
<dbReference type="Gene3D" id="3.30.420.10">
    <property type="entry name" value="Ribonuclease H-like superfamily/Ribonuclease H"/>
    <property type="match status" value="1"/>
</dbReference>
<dbReference type="PANTHER" id="PTHR45835:SF108">
    <property type="entry name" value="INTEGRASE ZINC-BINDING DOMAIN-CONTAINING PROTEIN"/>
    <property type="match status" value="1"/>
</dbReference>
<name>A0AAF0U266_SOLVR</name>
<organism evidence="1 2">
    <name type="scientific">Solanum verrucosum</name>
    <dbReference type="NCBI Taxonomy" id="315347"/>
    <lineage>
        <taxon>Eukaryota</taxon>
        <taxon>Viridiplantae</taxon>
        <taxon>Streptophyta</taxon>
        <taxon>Embryophyta</taxon>
        <taxon>Tracheophyta</taxon>
        <taxon>Spermatophyta</taxon>
        <taxon>Magnoliopsida</taxon>
        <taxon>eudicotyledons</taxon>
        <taxon>Gunneridae</taxon>
        <taxon>Pentapetalae</taxon>
        <taxon>asterids</taxon>
        <taxon>lamiids</taxon>
        <taxon>Solanales</taxon>
        <taxon>Solanaceae</taxon>
        <taxon>Solanoideae</taxon>
        <taxon>Solaneae</taxon>
        <taxon>Solanum</taxon>
    </lineage>
</organism>
<dbReference type="SUPFAM" id="SSF53098">
    <property type="entry name" value="Ribonuclease H-like"/>
    <property type="match status" value="1"/>
</dbReference>
<sequence>MKKDIAEFVTKSPNCEQMKVEHQKPGGLSQDISIPTWKWEDLNTDFIVSYKVKDYAKLYLREMVKFHEVPLSIIFDRGTQFTSQFWMSFQKVLGTRVKLSTTFHSTIGMNPFEALYGRRCRSFLGWFKEGNDALIGLELVHEAIEKF</sequence>
<dbReference type="GO" id="GO:0003676">
    <property type="term" value="F:nucleic acid binding"/>
    <property type="evidence" value="ECO:0007669"/>
    <property type="project" value="InterPro"/>
</dbReference>
<dbReference type="EMBL" id="CP133618">
    <property type="protein sequence ID" value="WMV37905.1"/>
    <property type="molecule type" value="Genomic_DNA"/>
</dbReference>
<dbReference type="AlphaFoldDB" id="A0AAF0U266"/>
<keyword evidence="2" id="KW-1185">Reference proteome</keyword>
<proteinExistence type="predicted"/>
<dbReference type="Proteomes" id="UP001234989">
    <property type="component" value="Chromosome 7"/>
</dbReference>
<protein>
    <recommendedName>
        <fullName evidence="3">Integrase catalytic domain-containing protein</fullName>
    </recommendedName>
</protein>
<dbReference type="PANTHER" id="PTHR45835">
    <property type="entry name" value="YALI0A06105P"/>
    <property type="match status" value="1"/>
</dbReference>
<accession>A0AAF0U266</accession>
<evidence type="ECO:0008006" key="3">
    <source>
        <dbReference type="Google" id="ProtNLM"/>
    </source>
</evidence>
<reference evidence="1" key="1">
    <citation type="submission" date="2023-08" db="EMBL/GenBank/DDBJ databases">
        <title>A de novo genome assembly of Solanum verrucosum Schlechtendal, a Mexican diploid species geographically isolated from the other diploid A-genome species in potato relatives.</title>
        <authorList>
            <person name="Hosaka K."/>
        </authorList>
    </citation>
    <scope>NUCLEOTIDE SEQUENCE</scope>
    <source>
        <tissue evidence="1">Young leaves</tissue>
    </source>
</reference>
<evidence type="ECO:0000313" key="2">
    <source>
        <dbReference type="Proteomes" id="UP001234989"/>
    </source>
</evidence>